<feature type="region of interest" description="Disordered" evidence="9">
    <location>
        <begin position="1"/>
        <end position="39"/>
    </location>
</feature>
<dbReference type="GO" id="GO:0030422">
    <property type="term" value="P:siRNA processing"/>
    <property type="evidence" value="ECO:0007669"/>
    <property type="project" value="TreeGrafter"/>
</dbReference>
<dbReference type="OrthoDB" id="6513042at2759"/>
<evidence type="ECO:0000313" key="13">
    <source>
        <dbReference type="Proteomes" id="UP000177622"/>
    </source>
</evidence>
<dbReference type="STRING" id="1835702.A0A1F5LMZ8"/>
<reference evidence="12 13" key="1">
    <citation type="journal article" date="2016" name="Sci. Rep.">
        <title>Penicillium arizonense, a new, genome sequenced fungal species, reveals a high chemical diversity in secreted metabolites.</title>
        <authorList>
            <person name="Grijseels S."/>
            <person name="Nielsen J.C."/>
            <person name="Randelovic M."/>
            <person name="Nielsen J."/>
            <person name="Nielsen K.F."/>
            <person name="Workman M."/>
            <person name="Frisvad J.C."/>
        </authorList>
    </citation>
    <scope>NUCLEOTIDE SEQUENCE [LARGE SCALE GENOMIC DNA]</scope>
    <source>
        <strain evidence="12 13">CBS 141311</strain>
    </source>
</reference>
<evidence type="ECO:0000256" key="8">
    <source>
        <dbReference type="RuleBase" id="RU363098"/>
    </source>
</evidence>
<evidence type="ECO:0000259" key="10">
    <source>
        <dbReference type="Pfam" id="PF05183"/>
    </source>
</evidence>
<dbReference type="EC" id="2.7.7.48" evidence="8"/>
<evidence type="ECO:0000256" key="6">
    <source>
        <dbReference type="ARBA" id="ARBA00023158"/>
    </source>
</evidence>
<dbReference type="GO" id="GO:0031380">
    <property type="term" value="C:nuclear RNA-directed RNA polymerase complex"/>
    <property type="evidence" value="ECO:0007669"/>
    <property type="project" value="TreeGrafter"/>
</dbReference>
<dbReference type="InterPro" id="IPR057596">
    <property type="entry name" value="RDRP_core"/>
</dbReference>
<dbReference type="Proteomes" id="UP000177622">
    <property type="component" value="Unassembled WGS sequence"/>
</dbReference>
<keyword evidence="5 8" id="KW-0694">RNA-binding</keyword>
<dbReference type="GO" id="GO:0003968">
    <property type="term" value="F:RNA-directed RNA polymerase activity"/>
    <property type="evidence" value="ECO:0007669"/>
    <property type="project" value="UniProtKB-KW"/>
</dbReference>
<gene>
    <name evidence="12" type="ORF">PENARI_c006G03950</name>
</gene>
<feature type="domain" description="RDRP C-terminal head" evidence="11">
    <location>
        <begin position="1068"/>
        <end position="1207"/>
    </location>
</feature>
<sequence length="1384" mass="157250">MPFTTQRPQSPRSPNSPRPAEAGMPQPGHPRESRASAYTSWKQHESVGIDLSHVPRAASTHDIYEALKKEGSIVRIDLYDTSDGRSTTRGFVRFSPPPELDFWSDGCYEVPLRNGPVVLIGLGLNHFSDGETIPSPVRSQVQIPAQNELMTTKVDIGVLVDKTTVHAMQSFDQSSGARFVVDVLRRCLYVYFKVGIRSKAGDMSLHDYRVRFTFLQMSQIFEQYDAATGQTSFLIILDSSPIFHRRLKNISSSFNVLRNWREEDVWYRQTAVRRNPHVTETSSNNLKKSGHIIDTGRWNVFKITFASELKQYGEALKLTRAMLKDYNISIEDGNHFTERKIRPLPVWHWIDHVGPQSSKASLFLLEDMGNENYVHLHIYVRYQLEVCMSHGYLSEFTMTREFIEKLSNMKTDEAQRLLEHVATEKKKYFNSMEIFGLKAPKGTADTKIPDYCCFMRTARVTPSTIYYNTPSVDASNRIVRKYSEMADHFLRVRFTDEKTEGRINSSMNDNNDEVFTNVKRTLSNGITIGDRHYEFLAFGNSQFREHGAYFFAKGGPITAASIRAWMGQFNHIRNVAKYAARLGQCFSTTRAFSSTNVEVVLCDDIVRNGYTFSDGVGKISKFLAQMAKTELNIKTPTRHLPSAFQFRLGGSKGMLVLSPDPRPREVHIRPSQYKFNAEHSGLEIIRWSQFSFATLNRQIIIVLSALGIPDRAFLSKLDYMLSSFNDAMKDDQKAIDLLQKWIDPNQMTLTIAQMVVDRFRQADEPYVCTLLELWRAWHLKYLKEKAKITVEKGANLLGCLDETGVLKGHFEDKIPEDNAPHEERLAALPEIFVQICRCEKQEASKDAEYEVIEGVCILARNPSLHPGDIRVVRAVNRPELQEYRDVVVLPQTGDRDIASMCSGGDLDGDDYLVIWDPDLIPARWFTQPMNYTSRKAPDFPHDVTVDAVTSFFVIYMKNDCLPTIAHAHLALADWLPKGVMENKCLRLAQLHSDAVDFNKTGAVAVMTKDLRPNKWPHFMEKRHVPQSRIYKSKRVLGQLYDAVHVPAFLPNLEKPFDARILNSLLLEASEEYMVYAKELKEEYDMAMRQIMAQYEIETEFEIVSGFTLRHCFPGKDYKMQEDMGRISSVLRGGFRHQCYNKVGNRDGNIAALVLAMYRVTHLNAAFEAQRQEETLRKDLSNLDVPSTKLPLISFPWIFPEVLGKIATGKVRERAGPEEGAAGGLPVNFGGNLMFTYKEAQNASEAMNDQSGPEMMEPVNNASDAQLPSPTGSWEPLVEFPGEGMASFEDSNSEPSFDEATMADLRQFRLANGNGNHVRESPRSLCSIGSWCELVERRDELSMKDEEREDGACIKEPVEIDMIEDAEMKGSFKPNPLDELLSMLG</sequence>
<feature type="compositionally biased region" description="Low complexity" evidence="9">
    <location>
        <begin position="1"/>
        <end position="19"/>
    </location>
</feature>
<keyword evidence="13" id="KW-1185">Reference proteome</keyword>
<name>A0A1F5LMZ8_PENAI</name>
<evidence type="ECO:0000256" key="5">
    <source>
        <dbReference type="ARBA" id="ARBA00022884"/>
    </source>
</evidence>
<feature type="domain" description="RDRP core" evidence="10">
    <location>
        <begin position="460"/>
        <end position="1043"/>
    </location>
</feature>
<keyword evidence="2 8" id="KW-0696">RNA-directed RNA polymerase</keyword>
<evidence type="ECO:0000256" key="2">
    <source>
        <dbReference type="ARBA" id="ARBA00022484"/>
    </source>
</evidence>
<evidence type="ECO:0000313" key="12">
    <source>
        <dbReference type="EMBL" id="OGE54497.1"/>
    </source>
</evidence>
<dbReference type="Pfam" id="PF26253">
    <property type="entry name" value="RdRP_head"/>
    <property type="match status" value="1"/>
</dbReference>
<evidence type="ECO:0000256" key="4">
    <source>
        <dbReference type="ARBA" id="ARBA00022695"/>
    </source>
</evidence>
<keyword evidence="3 8" id="KW-0808">Transferase</keyword>
<dbReference type="PANTHER" id="PTHR23079:SF55">
    <property type="entry name" value="RNA-DIRECTED RNA POLYMERASE"/>
    <property type="match status" value="1"/>
</dbReference>
<dbReference type="Pfam" id="PF05183">
    <property type="entry name" value="RdRP"/>
    <property type="match status" value="1"/>
</dbReference>
<proteinExistence type="inferred from homology"/>
<protein>
    <recommendedName>
        <fullName evidence="8">RNA-dependent RNA polymerase</fullName>
        <ecNumber evidence="8">2.7.7.48</ecNumber>
    </recommendedName>
</protein>
<comment type="caution">
    <text evidence="12">The sequence shown here is derived from an EMBL/GenBank/DDBJ whole genome shotgun (WGS) entry which is preliminary data.</text>
</comment>
<dbReference type="InterPro" id="IPR058752">
    <property type="entry name" value="RDRP_C_head"/>
</dbReference>
<dbReference type="InterPro" id="IPR007855">
    <property type="entry name" value="RDRP"/>
</dbReference>
<dbReference type="PANTHER" id="PTHR23079">
    <property type="entry name" value="RNA-DEPENDENT RNA POLYMERASE"/>
    <property type="match status" value="1"/>
</dbReference>
<organism evidence="12 13">
    <name type="scientific">Penicillium arizonense</name>
    <dbReference type="NCBI Taxonomy" id="1835702"/>
    <lineage>
        <taxon>Eukaryota</taxon>
        <taxon>Fungi</taxon>
        <taxon>Dikarya</taxon>
        <taxon>Ascomycota</taxon>
        <taxon>Pezizomycotina</taxon>
        <taxon>Eurotiomycetes</taxon>
        <taxon>Eurotiomycetidae</taxon>
        <taxon>Eurotiales</taxon>
        <taxon>Aspergillaceae</taxon>
        <taxon>Penicillium</taxon>
    </lineage>
</organism>
<dbReference type="CDD" id="cd00590">
    <property type="entry name" value="RRM_SF"/>
    <property type="match status" value="1"/>
</dbReference>
<dbReference type="GO" id="GO:0003723">
    <property type="term" value="F:RNA binding"/>
    <property type="evidence" value="ECO:0007669"/>
    <property type="project" value="UniProtKB-KW"/>
</dbReference>
<comment type="catalytic activity">
    <reaction evidence="7 8">
        <text>RNA(n) + a ribonucleoside 5'-triphosphate = RNA(n+1) + diphosphate</text>
        <dbReference type="Rhea" id="RHEA:21248"/>
        <dbReference type="Rhea" id="RHEA-COMP:14527"/>
        <dbReference type="Rhea" id="RHEA-COMP:17342"/>
        <dbReference type="ChEBI" id="CHEBI:33019"/>
        <dbReference type="ChEBI" id="CHEBI:61557"/>
        <dbReference type="ChEBI" id="CHEBI:140395"/>
        <dbReference type="EC" id="2.7.7.48"/>
    </reaction>
</comment>
<accession>A0A1F5LMZ8</accession>
<dbReference type="EMBL" id="LXJU01000006">
    <property type="protein sequence ID" value="OGE54497.1"/>
    <property type="molecule type" value="Genomic_DNA"/>
</dbReference>
<comment type="similarity">
    <text evidence="1 8">Belongs to the RdRP family.</text>
</comment>
<evidence type="ECO:0000259" key="11">
    <source>
        <dbReference type="Pfam" id="PF26253"/>
    </source>
</evidence>
<evidence type="ECO:0000256" key="1">
    <source>
        <dbReference type="ARBA" id="ARBA00005762"/>
    </source>
</evidence>
<evidence type="ECO:0000256" key="9">
    <source>
        <dbReference type="SAM" id="MobiDB-lite"/>
    </source>
</evidence>
<keyword evidence="4 8" id="KW-0548">Nucleotidyltransferase</keyword>
<dbReference type="RefSeq" id="XP_022489932.1">
    <property type="nucleotide sequence ID" value="XM_022630275.1"/>
</dbReference>
<dbReference type="GeneID" id="34575009"/>
<keyword evidence="6" id="KW-0943">RNA-mediated gene silencing</keyword>
<evidence type="ECO:0000256" key="7">
    <source>
        <dbReference type="ARBA" id="ARBA00048744"/>
    </source>
</evidence>
<evidence type="ECO:0000256" key="3">
    <source>
        <dbReference type="ARBA" id="ARBA00022679"/>
    </source>
</evidence>